<dbReference type="Gene3D" id="3.30.2090.10">
    <property type="entry name" value="Multidrug efflux transporter AcrB TolC docking domain, DN and DC subdomains"/>
    <property type="match status" value="3"/>
</dbReference>
<keyword evidence="6 8" id="KW-0472">Membrane</keyword>
<evidence type="ECO:0000256" key="2">
    <source>
        <dbReference type="ARBA" id="ARBA00022475"/>
    </source>
</evidence>
<reference evidence="9 10" key="1">
    <citation type="submission" date="2018-12" db="EMBL/GenBank/DDBJ databases">
        <title>Dyella dinghuensis sp. nov. DHOA06 and Dyella choica sp. nov. 4M-K27, isolated from forest soil.</title>
        <authorList>
            <person name="Qiu L.-H."/>
            <person name="Gao Z.-H."/>
        </authorList>
    </citation>
    <scope>NUCLEOTIDE SEQUENCE [LARGE SCALE GENOMIC DNA]</scope>
    <source>
        <strain evidence="9 10">DHOA06</strain>
    </source>
</reference>
<keyword evidence="2" id="KW-1003">Cell membrane</keyword>
<feature type="transmembrane region" description="Helical" evidence="8">
    <location>
        <begin position="925"/>
        <end position="942"/>
    </location>
</feature>
<feature type="transmembrane region" description="Helical" evidence="8">
    <location>
        <begin position="1053"/>
        <end position="1079"/>
    </location>
</feature>
<dbReference type="Gene3D" id="1.20.1640.10">
    <property type="entry name" value="Multidrug efflux transporter AcrB transmembrane domain"/>
    <property type="match status" value="3"/>
</dbReference>
<feature type="transmembrane region" description="Helical" evidence="8">
    <location>
        <begin position="528"/>
        <end position="548"/>
    </location>
</feature>
<sequence>MNISALFINRPVATTLLAIAILLSGFLAYFHLPVAPLPNVTYPVIVVQANMAGASPDIMASTVAEPLEKRLGAIADVSEMTSTSYVGSAQIVIQFGLNRDINGAARDVQAAIQAARADLPTTLRNNPSYREYNPADSPIMVLALTSDTLTRAQLYDSADSVIQQQLSQVDGVGEITLGGSALPSVRAELQPDQLNSYGIGLEDVRAAISAANADSAKGHIDQDGQRYEVTSNDQINKAAPYRDLVVAYRNGAPVLLRDVADVEDSAENIRNMGLYNGKPAVLVIVYPLPGGNIVKTVAQIRQVLPSIEATLPSNIHIGIAVDRSQSVNAAVGDTERTLFIAVLLVIGVVFVFLQSGRAILIPAVALPLSIVGTFGPMYLMGYSIDNLSLMALTIGTGFVVDDAVVVLENIVRHVEAGMDVREAALRGSGEVCFTVISMSLSLIAVFLPILLMPGIIGLLFHEFAVTLSIAILFSLIISLTVTPTMAAYVLRPGAGMHSKARWAVWYEKQFDRFKNAYSRSLTKVLDHALLVGLMLIGLIVLNVFLIKLVPSTFFPEQDNGILMGQIIADQSISFQAMEKKLAQLQSIVQKDPAVESVAGFTGGRALNTANVFIELKPLAQRKLSASQVVDRLRPKLNAVSGAKLFLQAAQDLHIGGRSSAAEYQYTLTSDDPQALYTWVPKLVTALAKYRAQLTDVNSDLQQNGLQTYVTMDRATSARYGFAPNQLDSVLYDAFGQRTVSTVYNQLNQYFVVMEVAPKYWQYPQMLQRIRFSTAAGNASGTQQTQMPGGTVSGVTAHAAVTATSTSSSGTNSLNSNAEANQLTNSISNSKGGSSSGSADSTSSETMVPFPALAMYTNNHTATQVSHQDGLVAATISFNLPPGGSLSNALNAIGQASQELGMPASIHGGTAGAAQVYSQSMSTMPLLILAALAAVYIVLGVLYENTVHPITILSTLPSAGIGATLALLIFGTPFSVIAMIGIILLIGIVKKNAIMMIDVAIHLQRDDGYDAQKAIHDAAVVRLRPIMMTTAAAVLGAVPLAVGIGQGASLRQPLGITVMGGLILSQVFTLYTTPVIYLYLDRLRARLASWSATLPWNRSDASA</sequence>
<dbReference type="RefSeq" id="WP_126672033.1">
    <property type="nucleotide sequence ID" value="NZ_RYZR01000002.1"/>
</dbReference>
<keyword evidence="4 8" id="KW-0812">Transmembrane</keyword>
<dbReference type="Gene3D" id="3.30.70.1440">
    <property type="entry name" value="Multidrug efflux transporter AcrB pore domain"/>
    <property type="match status" value="2"/>
</dbReference>
<evidence type="ECO:0000256" key="1">
    <source>
        <dbReference type="ARBA" id="ARBA00022448"/>
    </source>
</evidence>
<dbReference type="Gene3D" id="3.30.70.1320">
    <property type="entry name" value="Multidrug efflux transporter AcrB pore domain like"/>
    <property type="match status" value="1"/>
</dbReference>
<protein>
    <submittedName>
        <fullName evidence="9">Nodulation protein</fullName>
    </submittedName>
</protein>
<dbReference type="SUPFAM" id="SSF82714">
    <property type="entry name" value="Multidrug efflux transporter AcrB TolC docking domain, DN and DC subdomains"/>
    <property type="match status" value="2"/>
</dbReference>
<organism evidence="9 10">
    <name type="scientific">Dyella dinghuensis</name>
    <dbReference type="NCBI Taxonomy" id="1920169"/>
    <lineage>
        <taxon>Bacteria</taxon>
        <taxon>Pseudomonadati</taxon>
        <taxon>Pseudomonadota</taxon>
        <taxon>Gammaproteobacteria</taxon>
        <taxon>Lysobacterales</taxon>
        <taxon>Rhodanobacteraceae</taxon>
        <taxon>Dyella</taxon>
    </lineage>
</organism>
<gene>
    <name evidence="9" type="ORF">EKH79_01520</name>
</gene>
<feature type="transmembrane region" description="Helical" evidence="8">
    <location>
        <begin position="962"/>
        <end position="988"/>
    </location>
</feature>
<dbReference type="EMBL" id="RYZR01000002">
    <property type="protein sequence ID" value="RUL66535.1"/>
    <property type="molecule type" value="Genomic_DNA"/>
</dbReference>
<evidence type="ECO:0000256" key="4">
    <source>
        <dbReference type="ARBA" id="ARBA00022692"/>
    </source>
</evidence>
<evidence type="ECO:0000256" key="3">
    <source>
        <dbReference type="ARBA" id="ARBA00022519"/>
    </source>
</evidence>
<dbReference type="SUPFAM" id="SSF82693">
    <property type="entry name" value="Multidrug efflux transporter AcrB pore domain, PN1, PN2, PC1 and PC2 subdomains"/>
    <property type="match status" value="3"/>
</dbReference>
<dbReference type="InterPro" id="IPR027463">
    <property type="entry name" value="AcrB_DN_DC_subdom"/>
</dbReference>
<dbReference type="Proteomes" id="UP000267077">
    <property type="component" value="Unassembled WGS sequence"/>
</dbReference>
<dbReference type="PANTHER" id="PTHR32063:SF34">
    <property type="entry name" value="MULTIDRUG RESISTANCE PROTEIN MDTC"/>
    <property type="match status" value="1"/>
</dbReference>
<feature type="transmembrane region" description="Helical" evidence="8">
    <location>
        <begin position="360"/>
        <end position="381"/>
    </location>
</feature>
<name>A0A432LYF1_9GAMM</name>
<evidence type="ECO:0000313" key="9">
    <source>
        <dbReference type="EMBL" id="RUL66535.1"/>
    </source>
</evidence>
<feature type="transmembrane region" description="Helical" evidence="8">
    <location>
        <begin position="1025"/>
        <end position="1047"/>
    </location>
</feature>
<dbReference type="AlphaFoldDB" id="A0A432LYF1"/>
<evidence type="ECO:0000256" key="6">
    <source>
        <dbReference type="ARBA" id="ARBA00023136"/>
    </source>
</evidence>
<dbReference type="Pfam" id="PF00873">
    <property type="entry name" value="ACR_tran"/>
    <property type="match status" value="2"/>
</dbReference>
<feature type="transmembrane region" description="Helical" evidence="8">
    <location>
        <begin position="463"/>
        <end position="490"/>
    </location>
</feature>
<evidence type="ECO:0000313" key="10">
    <source>
        <dbReference type="Proteomes" id="UP000267077"/>
    </source>
</evidence>
<evidence type="ECO:0000256" key="5">
    <source>
        <dbReference type="ARBA" id="ARBA00022989"/>
    </source>
</evidence>
<comment type="caution">
    <text evidence="9">The sequence shown here is derived from an EMBL/GenBank/DDBJ whole genome shotgun (WGS) entry which is preliminary data.</text>
</comment>
<feature type="transmembrane region" description="Helical" evidence="8">
    <location>
        <begin position="431"/>
        <end position="451"/>
    </location>
</feature>
<keyword evidence="10" id="KW-1185">Reference proteome</keyword>
<dbReference type="OrthoDB" id="9759330at2"/>
<dbReference type="InterPro" id="IPR001036">
    <property type="entry name" value="Acrflvin-R"/>
</dbReference>
<feature type="transmembrane region" description="Helical" evidence="8">
    <location>
        <begin position="12"/>
        <end position="32"/>
    </location>
</feature>
<dbReference type="GO" id="GO:0042910">
    <property type="term" value="F:xenobiotic transmembrane transporter activity"/>
    <property type="evidence" value="ECO:0007669"/>
    <property type="project" value="TreeGrafter"/>
</dbReference>
<dbReference type="PANTHER" id="PTHR32063">
    <property type="match status" value="1"/>
</dbReference>
<accession>A0A432LYF1</accession>
<dbReference type="SUPFAM" id="SSF82866">
    <property type="entry name" value="Multidrug efflux transporter AcrB transmembrane domain"/>
    <property type="match status" value="2"/>
</dbReference>
<keyword evidence="5 8" id="KW-1133">Transmembrane helix</keyword>
<keyword evidence="3" id="KW-0997">Cell inner membrane</keyword>
<dbReference type="Gene3D" id="3.30.70.1430">
    <property type="entry name" value="Multidrug efflux transporter AcrB pore domain"/>
    <property type="match status" value="2"/>
</dbReference>
<evidence type="ECO:0000256" key="7">
    <source>
        <dbReference type="SAM" id="MobiDB-lite"/>
    </source>
</evidence>
<keyword evidence="1" id="KW-0813">Transport</keyword>
<dbReference type="GO" id="GO:0005886">
    <property type="term" value="C:plasma membrane"/>
    <property type="evidence" value="ECO:0007669"/>
    <property type="project" value="TreeGrafter"/>
</dbReference>
<feature type="transmembrane region" description="Helical" evidence="8">
    <location>
        <begin position="337"/>
        <end position="353"/>
    </location>
</feature>
<proteinExistence type="predicted"/>
<evidence type="ECO:0000256" key="8">
    <source>
        <dbReference type="SAM" id="Phobius"/>
    </source>
</evidence>
<dbReference type="PRINTS" id="PR00702">
    <property type="entry name" value="ACRIFLAVINRP"/>
</dbReference>
<feature type="region of interest" description="Disordered" evidence="7">
    <location>
        <begin position="823"/>
        <end position="843"/>
    </location>
</feature>
<feature type="compositionally biased region" description="Low complexity" evidence="7">
    <location>
        <begin position="825"/>
        <end position="843"/>
    </location>
</feature>